<dbReference type="Pfam" id="PF18922">
    <property type="entry name" value="DUF5672"/>
    <property type="match status" value="1"/>
</dbReference>
<evidence type="ECO:0000313" key="3">
    <source>
        <dbReference type="Proteomes" id="UP000244892"/>
    </source>
</evidence>
<gene>
    <name evidence="2" type="ORF">DEH84_10120</name>
</gene>
<name>A0A2U8FTK9_9BURK</name>
<evidence type="ECO:0000313" key="2">
    <source>
        <dbReference type="EMBL" id="AWI53754.1"/>
    </source>
</evidence>
<organism evidence="2 3">
    <name type="scientific">Aquabacterium olei</name>
    <dbReference type="NCBI Taxonomy" id="1296669"/>
    <lineage>
        <taxon>Bacteria</taxon>
        <taxon>Pseudomonadati</taxon>
        <taxon>Pseudomonadota</taxon>
        <taxon>Betaproteobacteria</taxon>
        <taxon>Burkholderiales</taxon>
        <taxon>Aquabacterium</taxon>
    </lineage>
</organism>
<protein>
    <recommendedName>
        <fullName evidence="1">DUF5672 domain-containing protein</fullName>
    </recommendedName>
</protein>
<dbReference type="EMBL" id="CP029210">
    <property type="protein sequence ID" value="AWI53754.1"/>
    <property type="molecule type" value="Genomic_DNA"/>
</dbReference>
<sequence length="257" mass="28996">MTQHTLVLIPIYRPVLDRRETASVDQSMAVLRSTGRPCVFIGPEGMDTGWYAERYPDVPVMRFPARFFSSIKGYNLLMLDPDFYRGFAGHDFVLILQTDAFLLHDALDHWAARPYDYIGAPWPEGMEVLVSTDRFAGPHARKVRARVGNGGLSLRRIDKCVALLQEFPQSLEVFRHTGSSEDLFFGLLGPLSLDFVMPGEVEASCFAMELQPPHYFHVNGQREPMGAHAWWKYDPAFWVSRVPSLAHALNEPTAAAV</sequence>
<feature type="domain" description="DUF5672" evidence="1">
    <location>
        <begin position="58"/>
        <end position="228"/>
    </location>
</feature>
<evidence type="ECO:0000259" key="1">
    <source>
        <dbReference type="Pfam" id="PF18922"/>
    </source>
</evidence>
<accession>A0A2U8FTK9</accession>
<dbReference type="AlphaFoldDB" id="A0A2U8FTK9"/>
<dbReference type="OrthoDB" id="7391526at2"/>
<reference evidence="2 3" key="1">
    <citation type="submission" date="2018-05" db="EMBL/GenBank/DDBJ databases">
        <title>complete genome sequence of Aquabacterium olei NBRC 110486.</title>
        <authorList>
            <person name="Tang B."/>
            <person name="Chang J."/>
            <person name="Zhang L."/>
            <person name="Yang H."/>
        </authorList>
    </citation>
    <scope>NUCLEOTIDE SEQUENCE [LARGE SCALE GENOMIC DNA]</scope>
    <source>
        <strain evidence="2 3">NBRC 110486</strain>
    </source>
</reference>
<dbReference type="KEGG" id="aon:DEH84_10120"/>
<dbReference type="RefSeq" id="WP_109036753.1">
    <property type="nucleotide sequence ID" value="NZ_CP029210.1"/>
</dbReference>
<proteinExistence type="predicted"/>
<dbReference type="Proteomes" id="UP000244892">
    <property type="component" value="Chromosome"/>
</dbReference>
<keyword evidence="3" id="KW-1185">Reference proteome</keyword>
<dbReference type="InterPro" id="IPR043729">
    <property type="entry name" value="DUF5672"/>
</dbReference>